<reference evidence="2 3" key="1">
    <citation type="submission" date="2020-08" db="EMBL/GenBank/DDBJ databases">
        <title>Genomic Encyclopedia of Type Strains, Phase IV (KMG-IV): sequencing the most valuable type-strain genomes for metagenomic binning, comparative biology and taxonomic classification.</title>
        <authorList>
            <person name="Goeker M."/>
        </authorList>
    </citation>
    <scope>NUCLEOTIDE SEQUENCE [LARGE SCALE GENOMIC DNA]</scope>
    <source>
        <strain evidence="2 3">DSM 26723</strain>
    </source>
</reference>
<evidence type="ECO:0000313" key="3">
    <source>
        <dbReference type="Proteomes" id="UP000588068"/>
    </source>
</evidence>
<keyword evidence="3" id="KW-1185">Reference proteome</keyword>
<protein>
    <recommendedName>
        <fullName evidence="4">DUF2845 domain-containing protein</fullName>
    </recommendedName>
</protein>
<dbReference type="InterPro" id="IPR021268">
    <property type="entry name" value="DUF2845"/>
</dbReference>
<dbReference type="EMBL" id="JACHHZ010000002">
    <property type="protein sequence ID" value="MBB6093426.1"/>
    <property type="molecule type" value="Genomic_DNA"/>
</dbReference>
<evidence type="ECO:0008006" key="4">
    <source>
        <dbReference type="Google" id="ProtNLM"/>
    </source>
</evidence>
<name>A0A841HKQ1_9GAMM</name>
<feature type="chain" id="PRO_5032904459" description="DUF2845 domain-containing protein" evidence="1">
    <location>
        <begin position="18"/>
        <end position="113"/>
    </location>
</feature>
<dbReference type="Pfam" id="PF11006">
    <property type="entry name" value="DUF2845"/>
    <property type="match status" value="1"/>
</dbReference>
<evidence type="ECO:0000256" key="1">
    <source>
        <dbReference type="SAM" id="SignalP"/>
    </source>
</evidence>
<feature type="signal peptide" evidence="1">
    <location>
        <begin position="1"/>
        <end position="17"/>
    </location>
</feature>
<gene>
    <name evidence="2" type="ORF">HNQ60_002304</name>
</gene>
<proteinExistence type="predicted"/>
<accession>A0A841HKQ1</accession>
<comment type="caution">
    <text evidence="2">The sequence shown here is derived from an EMBL/GenBank/DDBJ whole genome shotgun (WGS) entry which is preliminary data.</text>
</comment>
<organism evidence="2 3">
    <name type="scientific">Povalibacter uvarum</name>
    <dbReference type="NCBI Taxonomy" id="732238"/>
    <lineage>
        <taxon>Bacteria</taxon>
        <taxon>Pseudomonadati</taxon>
        <taxon>Pseudomonadota</taxon>
        <taxon>Gammaproteobacteria</taxon>
        <taxon>Steroidobacterales</taxon>
        <taxon>Steroidobacteraceae</taxon>
        <taxon>Povalibacter</taxon>
    </lineage>
</organism>
<sequence length="113" mass="12920">MRTLIVLALLISPSAFADAMRCGSRLISDGDTISAVRDLCGEPSDVQSRSILRRPSYFLNGRYYYYGDAMVEVPVEVWTYNFGPYKLMRRVRFVDGLVEEIETLGYGYRTNDE</sequence>
<keyword evidence="1" id="KW-0732">Signal</keyword>
<dbReference type="AlphaFoldDB" id="A0A841HKQ1"/>
<dbReference type="Proteomes" id="UP000588068">
    <property type="component" value="Unassembled WGS sequence"/>
</dbReference>
<dbReference type="RefSeq" id="WP_184331734.1">
    <property type="nucleotide sequence ID" value="NZ_JACHHZ010000002.1"/>
</dbReference>
<evidence type="ECO:0000313" key="2">
    <source>
        <dbReference type="EMBL" id="MBB6093426.1"/>
    </source>
</evidence>